<feature type="transmembrane region" description="Helical" evidence="2">
    <location>
        <begin position="182"/>
        <end position="205"/>
    </location>
</feature>
<keyword evidence="2" id="KW-0472">Membrane</keyword>
<name>A0A9P9IM88_9HYPO</name>
<evidence type="ECO:0000256" key="3">
    <source>
        <dbReference type="SAM" id="SignalP"/>
    </source>
</evidence>
<keyword evidence="2" id="KW-1133">Transmembrane helix</keyword>
<dbReference type="EMBL" id="JAGMUV010000019">
    <property type="protein sequence ID" value="KAH7127638.1"/>
    <property type="molecule type" value="Genomic_DNA"/>
</dbReference>
<feature type="region of interest" description="Disordered" evidence="1">
    <location>
        <begin position="212"/>
        <end position="299"/>
    </location>
</feature>
<keyword evidence="5" id="KW-1185">Reference proteome</keyword>
<evidence type="ECO:0000256" key="1">
    <source>
        <dbReference type="SAM" id="MobiDB-lite"/>
    </source>
</evidence>
<feature type="region of interest" description="Disordered" evidence="1">
    <location>
        <begin position="161"/>
        <end position="180"/>
    </location>
</feature>
<feature type="region of interest" description="Disordered" evidence="1">
    <location>
        <begin position="125"/>
        <end position="145"/>
    </location>
</feature>
<keyword evidence="3" id="KW-0732">Signal</keyword>
<comment type="caution">
    <text evidence="4">The sequence shown here is derived from an EMBL/GenBank/DDBJ whole genome shotgun (WGS) entry which is preliminary data.</text>
</comment>
<protein>
    <submittedName>
        <fullName evidence="4">Uncharacterized protein</fullName>
    </submittedName>
</protein>
<dbReference type="Proteomes" id="UP000738349">
    <property type="component" value="Unassembled WGS sequence"/>
</dbReference>
<dbReference type="AlphaFoldDB" id="A0A9P9IM88"/>
<keyword evidence="2" id="KW-0812">Transmembrane</keyword>
<feature type="compositionally biased region" description="Basic and acidic residues" evidence="1">
    <location>
        <begin position="232"/>
        <end position="244"/>
    </location>
</feature>
<evidence type="ECO:0000313" key="5">
    <source>
        <dbReference type="Proteomes" id="UP000738349"/>
    </source>
</evidence>
<feature type="signal peptide" evidence="3">
    <location>
        <begin position="1"/>
        <end position="18"/>
    </location>
</feature>
<accession>A0A9P9IM88</accession>
<feature type="chain" id="PRO_5040214165" evidence="3">
    <location>
        <begin position="19"/>
        <end position="299"/>
    </location>
</feature>
<gene>
    <name evidence="4" type="ORF">EDB81DRAFT_764797</name>
</gene>
<feature type="compositionally biased region" description="Basic residues" evidence="1">
    <location>
        <begin position="245"/>
        <end position="256"/>
    </location>
</feature>
<sequence>MMTRRLLLVASLAALATARCFYPDGSEATDREFEPCGGVNTTFATCCIFSEGDECLPNGLCTGPGRYGYRAACESEDGEGCPDVCPMASSDGWVQVKECAVDEYCCNVNREGDCCEDGSDRFSLEERPPTGSLNASGSMPTTAAADPTFETTEHEVANAVAARRKPAARSEASNKKSKSTPVGLVAVGVVGGAAVLGAAGIGLWFRRKRTGAEDVAGSVSDRTGPKSVSGSERSEIQKQKAADRPRRKRRRSRKPPRTPWIAELDAGPGTVVAEVESTPVRRPRKGDEVVVREVHEMPA</sequence>
<feature type="compositionally biased region" description="Basic and acidic residues" evidence="1">
    <location>
        <begin position="285"/>
        <end position="299"/>
    </location>
</feature>
<organism evidence="4 5">
    <name type="scientific">Dactylonectria macrodidyma</name>
    <dbReference type="NCBI Taxonomy" id="307937"/>
    <lineage>
        <taxon>Eukaryota</taxon>
        <taxon>Fungi</taxon>
        <taxon>Dikarya</taxon>
        <taxon>Ascomycota</taxon>
        <taxon>Pezizomycotina</taxon>
        <taxon>Sordariomycetes</taxon>
        <taxon>Hypocreomycetidae</taxon>
        <taxon>Hypocreales</taxon>
        <taxon>Nectriaceae</taxon>
        <taxon>Dactylonectria</taxon>
    </lineage>
</organism>
<proteinExistence type="predicted"/>
<evidence type="ECO:0000313" key="4">
    <source>
        <dbReference type="EMBL" id="KAH7127638.1"/>
    </source>
</evidence>
<dbReference type="OrthoDB" id="5215637at2759"/>
<evidence type="ECO:0000256" key="2">
    <source>
        <dbReference type="SAM" id="Phobius"/>
    </source>
</evidence>
<reference evidence="4" key="1">
    <citation type="journal article" date="2021" name="Nat. Commun.">
        <title>Genetic determinants of endophytism in the Arabidopsis root mycobiome.</title>
        <authorList>
            <person name="Mesny F."/>
            <person name="Miyauchi S."/>
            <person name="Thiergart T."/>
            <person name="Pickel B."/>
            <person name="Atanasova L."/>
            <person name="Karlsson M."/>
            <person name="Huettel B."/>
            <person name="Barry K.W."/>
            <person name="Haridas S."/>
            <person name="Chen C."/>
            <person name="Bauer D."/>
            <person name="Andreopoulos W."/>
            <person name="Pangilinan J."/>
            <person name="LaButti K."/>
            <person name="Riley R."/>
            <person name="Lipzen A."/>
            <person name="Clum A."/>
            <person name="Drula E."/>
            <person name="Henrissat B."/>
            <person name="Kohler A."/>
            <person name="Grigoriev I.V."/>
            <person name="Martin F.M."/>
            <person name="Hacquard S."/>
        </authorList>
    </citation>
    <scope>NUCLEOTIDE SEQUENCE</scope>
    <source>
        <strain evidence="4">MPI-CAGE-AT-0147</strain>
    </source>
</reference>
<feature type="compositionally biased region" description="Polar residues" evidence="1">
    <location>
        <begin position="131"/>
        <end position="141"/>
    </location>
</feature>